<dbReference type="Gene3D" id="3.40.50.2300">
    <property type="match status" value="2"/>
</dbReference>
<dbReference type="EMBL" id="BAAATR010000031">
    <property type="protein sequence ID" value="GAA2265066.1"/>
    <property type="molecule type" value="Genomic_DNA"/>
</dbReference>
<dbReference type="SUPFAM" id="SSF53822">
    <property type="entry name" value="Periplasmic binding protein-like I"/>
    <property type="match status" value="1"/>
</dbReference>
<evidence type="ECO:0000313" key="3">
    <source>
        <dbReference type="Proteomes" id="UP001500305"/>
    </source>
</evidence>
<comment type="caution">
    <text evidence="2">The sequence shown here is derived from an EMBL/GenBank/DDBJ whole genome shotgun (WGS) entry which is preliminary data.</text>
</comment>
<accession>A0ABN3ENN2</accession>
<feature type="transmembrane region" description="Helical" evidence="1">
    <location>
        <begin position="25"/>
        <end position="46"/>
    </location>
</feature>
<dbReference type="PANTHER" id="PTHR47151">
    <property type="entry name" value="LEU/ILE/VAL-BINDING ABC TRANSPORTER SUBUNIT"/>
    <property type="match status" value="1"/>
</dbReference>
<sequence>MTPLSPHETSDPEPWDPPRRWWRGWLGTTALAAVLALAAGGLYLVLRPAGTRCADGVARVGADKACVGLTDGSYPFTDDLATVFGLVRDENSKVAAAAAKPGGAPWVGVAYLLPMVAGRGGSSTADSIRHEIEGAYTAQWVANHSHSYGDSPQIRLLLADSGGSDEQRDYTIGQIEAHRDLDHIVAVAGLGTSTDSTRAAILRLTHEDIAAFGSVISADDLADIQGLVRVSPPNSDEAAAAAKYLAQDHPGAKVLLVRDRKADDLYSRTLADQFRKSYPAEQLVPQPMEYDSSKSDVSTYFTQQMANVCLSDPDVVYFAGRGIDLPRFLAPLSQRQCVNKELTVISGDDASQVEQSAGVGEVKNALRLGKIKLLYTGLAHPDAWQLRPQSYARTATAAFETGGEFPSAFPHETLADGQAIMGHDAVLTAVSAIRAAATGGADRVTGQDVVQMLTLLYGAKAVSGASGLISLDSHGNPMNKAIPIVELSPDGQVRTVAVSSRTGSPPDGHP</sequence>
<gene>
    <name evidence="2" type="ORF">GCM10010430_57450</name>
</gene>
<evidence type="ECO:0000256" key="1">
    <source>
        <dbReference type="SAM" id="Phobius"/>
    </source>
</evidence>
<keyword evidence="1" id="KW-1133">Transmembrane helix</keyword>
<dbReference type="RefSeq" id="WP_344639412.1">
    <property type="nucleotide sequence ID" value="NZ_BAAATR010000031.1"/>
</dbReference>
<organism evidence="2 3">
    <name type="scientific">Kitasatospora cystarginea</name>
    <dbReference type="NCBI Taxonomy" id="58350"/>
    <lineage>
        <taxon>Bacteria</taxon>
        <taxon>Bacillati</taxon>
        <taxon>Actinomycetota</taxon>
        <taxon>Actinomycetes</taxon>
        <taxon>Kitasatosporales</taxon>
        <taxon>Streptomycetaceae</taxon>
        <taxon>Kitasatospora</taxon>
    </lineage>
</organism>
<dbReference type="InterPro" id="IPR028082">
    <property type="entry name" value="Peripla_BP_I"/>
</dbReference>
<keyword evidence="1" id="KW-0472">Membrane</keyword>
<keyword evidence="3" id="KW-1185">Reference proteome</keyword>
<name>A0ABN3ENN2_9ACTN</name>
<dbReference type="PANTHER" id="PTHR47151:SF2">
    <property type="entry name" value="AMINO ACID BINDING PROTEIN"/>
    <property type="match status" value="1"/>
</dbReference>
<dbReference type="Proteomes" id="UP001500305">
    <property type="component" value="Unassembled WGS sequence"/>
</dbReference>
<evidence type="ECO:0000313" key="2">
    <source>
        <dbReference type="EMBL" id="GAA2265066.1"/>
    </source>
</evidence>
<evidence type="ECO:0008006" key="4">
    <source>
        <dbReference type="Google" id="ProtNLM"/>
    </source>
</evidence>
<reference evidence="2 3" key="1">
    <citation type="journal article" date="2019" name="Int. J. Syst. Evol. Microbiol.">
        <title>The Global Catalogue of Microorganisms (GCM) 10K type strain sequencing project: providing services to taxonomists for standard genome sequencing and annotation.</title>
        <authorList>
            <consortium name="The Broad Institute Genomics Platform"/>
            <consortium name="The Broad Institute Genome Sequencing Center for Infectious Disease"/>
            <person name="Wu L."/>
            <person name="Ma J."/>
        </authorList>
    </citation>
    <scope>NUCLEOTIDE SEQUENCE [LARGE SCALE GENOMIC DNA]</scope>
    <source>
        <strain evidence="2 3">JCM 7356</strain>
    </source>
</reference>
<proteinExistence type="predicted"/>
<keyword evidence="1" id="KW-0812">Transmembrane</keyword>
<protein>
    <recommendedName>
        <fullName evidence="4">ABC transporter substrate-binding protein</fullName>
    </recommendedName>
</protein>